<dbReference type="EMBL" id="CAJVPP010019674">
    <property type="protein sequence ID" value="CAG8738550.1"/>
    <property type="molecule type" value="Genomic_DNA"/>
</dbReference>
<dbReference type="AlphaFoldDB" id="A0A9N9NKR6"/>
<gene>
    <name evidence="1" type="ORF">FMOSSE_LOCUS16017</name>
</gene>
<sequence length="55" mass="6113">GHSTTLVRARSMLRVVHSDPNLTTSMTQMVTQTKSFRLSRAKPMLRAGHSAPEFS</sequence>
<reference evidence="1" key="1">
    <citation type="submission" date="2021-06" db="EMBL/GenBank/DDBJ databases">
        <authorList>
            <person name="Kallberg Y."/>
            <person name="Tangrot J."/>
            <person name="Rosling A."/>
        </authorList>
    </citation>
    <scope>NUCLEOTIDE SEQUENCE</scope>
    <source>
        <strain evidence="1">87-6 pot B 2015</strain>
    </source>
</reference>
<name>A0A9N9NKR6_FUNMO</name>
<comment type="caution">
    <text evidence="1">The sequence shown here is derived from an EMBL/GenBank/DDBJ whole genome shotgun (WGS) entry which is preliminary data.</text>
</comment>
<protein>
    <submittedName>
        <fullName evidence="1">11789_t:CDS:1</fullName>
    </submittedName>
</protein>
<dbReference type="Proteomes" id="UP000789375">
    <property type="component" value="Unassembled WGS sequence"/>
</dbReference>
<proteinExistence type="predicted"/>
<accession>A0A9N9NKR6</accession>
<feature type="non-terminal residue" evidence="1">
    <location>
        <position position="55"/>
    </location>
</feature>
<keyword evidence="2" id="KW-1185">Reference proteome</keyword>
<evidence type="ECO:0000313" key="1">
    <source>
        <dbReference type="EMBL" id="CAG8738550.1"/>
    </source>
</evidence>
<evidence type="ECO:0000313" key="2">
    <source>
        <dbReference type="Proteomes" id="UP000789375"/>
    </source>
</evidence>
<organism evidence="1 2">
    <name type="scientific">Funneliformis mosseae</name>
    <name type="common">Endomycorrhizal fungus</name>
    <name type="synonym">Glomus mosseae</name>
    <dbReference type="NCBI Taxonomy" id="27381"/>
    <lineage>
        <taxon>Eukaryota</taxon>
        <taxon>Fungi</taxon>
        <taxon>Fungi incertae sedis</taxon>
        <taxon>Mucoromycota</taxon>
        <taxon>Glomeromycotina</taxon>
        <taxon>Glomeromycetes</taxon>
        <taxon>Glomerales</taxon>
        <taxon>Glomeraceae</taxon>
        <taxon>Funneliformis</taxon>
    </lineage>
</organism>